<keyword evidence="1" id="KW-0472">Membrane</keyword>
<sequence length="60" mass="7030">MIGRLFKFFVLCAVLYAVARWLLNRRQKETLRELFQTLAQALLISSLIFVGLYLAGFHRL</sequence>
<keyword evidence="1" id="KW-1133">Transmembrane helix</keyword>
<proteinExistence type="predicted"/>
<keyword evidence="3" id="KW-1185">Reference proteome</keyword>
<accession>B9YYM5</accession>
<dbReference type="AlphaFoldDB" id="B9YYM5"/>
<evidence type="ECO:0000313" key="2">
    <source>
        <dbReference type="EMBL" id="EEG10228.1"/>
    </source>
</evidence>
<name>B9YYM5_9NEIS</name>
<feature type="transmembrane region" description="Helical" evidence="1">
    <location>
        <begin position="35"/>
        <end position="55"/>
    </location>
</feature>
<dbReference type="InterPro" id="IPR058186">
    <property type="entry name" value="MIGRI"/>
</dbReference>
<protein>
    <submittedName>
        <fullName evidence="2">Uncharacterized protein</fullName>
    </submittedName>
</protein>
<dbReference type="RefSeq" id="WP_008952230.1">
    <property type="nucleotide sequence ID" value="NZ_ACIS01000001.1"/>
</dbReference>
<dbReference type="EMBL" id="ACIS01000001">
    <property type="protein sequence ID" value="EEG10228.1"/>
    <property type="molecule type" value="Genomic_DNA"/>
</dbReference>
<keyword evidence="1" id="KW-0812">Transmembrane</keyword>
<dbReference type="eggNOG" id="ENOG5033IJ8">
    <property type="taxonomic scope" value="Bacteria"/>
</dbReference>
<feature type="transmembrane region" description="Helical" evidence="1">
    <location>
        <begin position="6"/>
        <end position="23"/>
    </location>
</feature>
<dbReference type="NCBIfam" id="NF047648">
    <property type="entry name" value="MIGRI_fam"/>
    <property type="match status" value="1"/>
</dbReference>
<reference evidence="2 3" key="1">
    <citation type="submission" date="2009-02" db="EMBL/GenBank/DDBJ databases">
        <title>Sequencing of the draft genome and assembly of Lutiella nitroferrum 2002.</title>
        <authorList>
            <consortium name="US DOE Joint Genome Institute (JGI-PGF)"/>
            <person name="Lucas S."/>
            <person name="Copeland A."/>
            <person name="Lapidus A."/>
            <person name="Glavina del Rio T."/>
            <person name="Tice H."/>
            <person name="Bruce D."/>
            <person name="Goodwin L."/>
            <person name="Pitluck S."/>
            <person name="Larimer F."/>
            <person name="Land M.L."/>
            <person name="Hauser L."/>
            <person name="Coates J.D."/>
        </authorList>
    </citation>
    <scope>NUCLEOTIDE SEQUENCE [LARGE SCALE GENOMIC DNA]</scope>
    <source>
        <strain evidence="2 3">2002</strain>
    </source>
</reference>
<comment type="caution">
    <text evidence="2">The sequence shown here is derived from an EMBL/GenBank/DDBJ whole genome shotgun (WGS) entry which is preliminary data.</text>
</comment>
<organism evidence="2 3">
    <name type="scientific">Pseudogulbenkiania ferrooxidans 2002</name>
    <dbReference type="NCBI Taxonomy" id="279714"/>
    <lineage>
        <taxon>Bacteria</taxon>
        <taxon>Pseudomonadati</taxon>
        <taxon>Pseudomonadota</taxon>
        <taxon>Betaproteobacteria</taxon>
        <taxon>Neisseriales</taxon>
        <taxon>Chromobacteriaceae</taxon>
        <taxon>Pseudogulbenkiania</taxon>
    </lineage>
</organism>
<gene>
    <name evidence="2" type="ORF">FuraDRAFT_0210</name>
</gene>
<evidence type="ECO:0000256" key="1">
    <source>
        <dbReference type="SAM" id="Phobius"/>
    </source>
</evidence>
<dbReference type="Proteomes" id="UP000003165">
    <property type="component" value="Unassembled WGS sequence"/>
</dbReference>
<evidence type="ECO:0000313" key="3">
    <source>
        <dbReference type="Proteomes" id="UP000003165"/>
    </source>
</evidence>